<comment type="caution">
    <text evidence="7">The sequence shown here is derived from an EMBL/GenBank/DDBJ whole genome shotgun (WGS) entry which is preliminary data.</text>
</comment>
<feature type="transmembrane region" description="Helical" evidence="6">
    <location>
        <begin position="70"/>
        <end position="88"/>
    </location>
</feature>
<dbReference type="PANTHER" id="PTHR30086:SF20">
    <property type="entry name" value="ARGININE EXPORTER PROTEIN ARGO-RELATED"/>
    <property type="match status" value="1"/>
</dbReference>
<sequence>MPLSDLLALLALATAIAFTPGPNTTLSAALAANRGLKAALPFCMAVPLGWVMLVLACSAGVGTLLQAAPAWRTGLTGAGVAYLLWMAWKLGHTATLSEVQADRLNVGFAQGVALQFVNIKAWMAALLVVQGWVTPGPVAERLAMVLPLMAAYAFASNFSYALLGAALRPWLQHGQRLMWFNRCMALVLAATAVWMVLR</sequence>
<evidence type="ECO:0000256" key="3">
    <source>
        <dbReference type="ARBA" id="ARBA00022692"/>
    </source>
</evidence>
<feature type="transmembrane region" description="Helical" evidence="6">
    <location>
        <begin position="179"/>
        <end position="197"/>
    </location>
</feature>
<feature type="transmembrane region" description="Helical" evidence="6">
    <location>
        <begin position="38"/>
        <end position="58"/>
    </location>
</feature>
<protein>
    <submittedName>
        <fullName evidence="7">LysE family translocator</fullName>
    </submittedName>
</protein>
<accession>A0ABS5E234</accession>
<feature type="transmembrane region" description="Helical" evidence="6">
    <location>
        <begin position="108"/>
        <end position="133"/>
    </location>
</feature>
<keyword evidence="3 6" id="KW-0812">Transmembrane</keyword>
<evidence type="ECO:0000256" key="4">
    <source>
        <dbReference type="ARBA" id="ARBA00022989"/>
    </source>
</evidence>
<dbReference type="Pfam" id="PF01810">
    <property type="entry name" value="LysE"/>
    <property type="match status" value="1"/>
</dbReference>
<dbReference type="Proteomes" id="UP000672097">
    <property type="component" value="Unassembled WGS sequence"/>
</dbReference>
<dbReference type="RefSeq" id="WP_210811031.1">
    <property type="nucleotide sequence ID" value="NZ_JAGQDG010000008.1"/>
</dbReference>
<evidence type="ECO:0000256" key="5">
    <source>
        <dbReference type="ARBA" id="ARBA00023136"/>
    </source>
</evidence>
<proteinExistence type="predicted"/>
<gene>
    <name evidence="7" type="ORF">KAK11_19300</name>
</gene>
<comment type="subcellular location">
    <subcellularLocation>
        <location evidence="1">Cell membrane</location>
        <topology evidence="1">Multi-pass membrane protein</topology>
    </subcellularLocation>
</comment>
<evidence type="ECO:0000313" key="7">
    <source>
        <dbReference type="EMBL" id="MBQ0937481.1"/>
    </source>
</evidence>
<keyword evidence="2" id="KW-1003">Cell membrane</keyword>
<keyword evidence="5 6" id="KW-0472">Membrane</keyword>
<keyword evidence="4 6" id="KW-1133">Transmembrane helix</keyword>
<dbReference type="PANTHER" id="PTHR30086">
    <property type="entry name" value="ARGININE EXPORTER PROTEIN ARGO"/>
    <property type="match status" value="1"/>
</dbReference>
<evidence type="ECO:0000256" key="2">
    <source>
        <dbReference type="ARBA" id="ARBA00022475"/>
    </source>
</evidence>
<evidence type="ECO:0000313" key="8">
    <source>
        <dbReference type="Proteomes" id="UP000672097"/>
    </source>
</evidence>
<keyword evidence="8" id="KW-1185">Reference proteome</keyword>
<dbReference type="EMBL" id="JAGQDG010000008">
    <property type="protein sequence ID" value="MBQ0937481.1"/>
    <property type="molecule type" value="Genomic_DNA"/>
</dbReference>
<feature type="transmembrane region" description="Helical" evidence="6">
    <location>
        <begin position="145"/>
        <end position="167"/>
    </location>
</feature>
<reference evidence="7 8" key="1">
    <citation type="submission" date="2021-04" db="EMBL/GenBank/DDBJ databases">
        <title>The genome sequence of type strain Ideonella paludis KCTC 32238.</title>
        <authorList>
            <person name="Liu Y."/>
        </authorList>
    </citation>
    <scope>NUCLEOTIDE SEQUENCE [LARGE SCALE GENOMIC DNA]</scope>
    <source>
        <strain evidence="7 8">KCTC 32238</strain>
    </source>
</reference>
<organism evidence="7 8">
    <name type="scientific">Ideonella paludis</name>
    <dbReference type="NCBI Taxonomy" id="1233411"/>
    <lineage>
        <taxon>Bacteria</taxon>
        <taxon>Pseudomonadati</taxon>
        <taxon>Pseudomonadota</taxon>
        <taxon>Betaproteobacteria</taxon>
        <taxon>Burkholderiales</taxon>
        <taxon>Sphaerotilaceae</taxon>
        <taxon>Ideonella</taxon>
    </lineage>
</organism>
<evidence type="ECO:0000256" key="6">
    <source>
        <dbReference type="SAM" id="Phobius"/>
    </source>
</evidence>
<evidence type="ECO:0000256" key="1">
    <source>
        <dbReference type="ARBA" id="ARBA00004651"/>
    </source>
</evidence>
<name>A0ABS5E234_9BURK</name>
<dbReference type="InterPro" id="IPR001123">
    <property type="entry name" value="LeuE-type"/>
</dbReference>